<feature type="transmembrane region" description="Helical" evidence="7">
    <location>
        <begin position="27"/>
        <end position="48"/>
    </location>
</feature>
<keyword evidence="5 7" id="KW-0472">Membrane</keyword>
<evidence type="ECO:0000256" key="7">
    <source>
        <dbReference type="SAM" id="Phobius"/>
    </source>
</evidence>
<evidence type="ECO:0000256" key="1">
    <source>
        <dbReference type="ARBA" id="ARBA00004651"/>
    </source>
</evidence>
<feature type="region of interest" description="Disordered" evidence="6">
    <location>
        <begin position="271"/>
        <end position="296"/>
    </location>
</feature>
<evidence type="ECO:0000256" key="6">
    <source>
        <dbReference type="SAM" id="MobiDB-lite"/>
    </source>
</evidence>
<feature type="transmembrane region" description="Helical" evidence="7">
    <location>
        <begin position="97"/>
        <end position="120"/>
    </location>
</feature>
<dbReference type="Pfam" id="PF09335">
    <property type="entry name" value="VTT_dom"/>
    <property type="match status" value="1"/>
</dbReference>
<dbReference type="EnsemblProtists" id="PYU1_T013982">
    <property type="protein sequence ID" value="PYU1_T013982"/>
    <property type="gene ID" value="PYU1_G013953"/>
</dbReference>
<keyword evidence="10" id="KW-1185">Reference proteome</keyword>
<feature type="domain" description="VTT" evidence="8">
    <location>
        <begin position="85"/>
        <end position="202"/>
    </location>
</feature>
<reference evidence="10" key="2">
    <citation type="submission" date="2010-04" db="EMBL/GenBank/DDBJ databases">
        <authorList>
            <person name="Buell R."/>
            <person name="Hamilton J."/>
            <person name="Hostetler J."/>
        </authorList>
    </citation>
    <scope>NUCLEOTIDE SEQUENCE [LARGE SCALE GENOMIC DNA]</scope>
    <source>
        <strain evidence="10">DAOM:BR144</strain>
    </source>
</reference>
<dbReference type="EMBL" id="GL376578">
    <property type="status" value="NOT_ANNOTATED_CDS"/>
    <property type="molecule type" value="Genomic_DNA"/>
</dbReference>
<dbReference type="HOGENOM" id="CLU_073990_0_0_1"/>
<dbReference type="InterPro" id="IPR032816">
    <property type="entry name" value="VTT_dom"/>
</dbReference>
<keyword evidence="2" id="KW-1003">Cell membrane</keyword>
<comment type="subcellular location">
    <subcellularLocation>
        <location evidence="1">Cell membrane</location>
        <topology evidence="1">Multi-pass membrane protein</topology>
    </subcellularLocation>
</comment>
<organism evidence="9 10">
    <name type="scientific">Globisporangium ultimum (strain ATCC 200006 / CBS 805.95 / DAOM BR144)</name>
    <name type="common">Pythium ultimum</name>
    <dbReference type="NCBI Taxonomy" id="431595"/>
    <lineage>
        <taxon>Eukaryota</taxon>
        <taxon>Sar</taxon>
        <taxon>Stramenopiles</taxon>
        <taxon>Oomycota</taxon>
        <taxon>Peronosporomycetes</taxon>
        <taxon>Pythiales</taxon>
        <taxon>Pythiaceae</taxon>
        <taxon>Globisporangium</taxon>
    </lineage>
</organism>
<evidence type="ECO:0000256" key="3">
    <source>
        <dbReference type="ARBA" id="ARBA00022692"/>
    </source>
</evidence>
<dbReference type="STRING" id="431595.K3X9T3"/>
<dbReference type="eggNOG" id="KOG3140">
    <property type="taxonomic scope" value="Eukaryota"/>
</dbReference>
<dbReference type="OMA" id="HERATRW"/>
<dbReference type="PANTHER" id="PTHR12677">
    <property type="entry name" value="GOLGI APPARATUS MEMBRANE PROTEIN TVP38-RELATED"/>
    <property type="match status" value="1"/>
</dbReference>
<evidence type="ECO:0000313" key="10">
    <source>
        <dbReference type="Proteomes" id="UP000019132"/>
    </source>
</evidence>
<dbReference type="PANTHER" id="PTHR12677:SF59">
    <property type="entry name" value="GOLGI APPARATUS MEMBRANE PROTEIN TVP38-RELATED"/>
    <property type="match status" value="1"/>
</dbReference>
<reference evidence="10" key="1">
    <citation type="journal article" date="2010" name="Genome Biol.">
        <title>Genome sequence of the necrotrophic plant pathogen Pythium ultimum reveals original pathogenicity mechanisms and effector repertoire.</title>
        <authorList>
            <person name="Levesque C.A."/>
            <person name="Brouwer H."/>
            <person name="Cano L."/>
            <person name="Hamilton J.P."/>
            <person name="Holt C."/>
            <person name="Huitema E."/>
            <person name="Raffaele S."/>
            <person name="Robideau G.P."/>
            <person name="Thines M."/>
            <person name="Win J."/>
            <person name="Zerillo M.M."/>
            <person name="Beakes G.W."/>
            <person name="Boore J.L."/>
            <person name="Busam D."/>
            <person name="Dumas B."/>
            <person name="Ferriera S."/>
            <person name="Fuerstenberg S.I."/>
            <person name="Gachon C.M."/>
            <person name="Gaulin E."/>
            <person name="Govers F."/>
            <person name="Grenville-Briggs L."/>
            <person name="Horner N."/>
            <person name="Hostetler J."/>
            <person name="Jiang R.H."/>
            <person name="Johnson J."/>
            <person name="Krajaejun T."/>
            <person name="Lin H."/>
            <person name="Meijer H.J."/>
            <person name="Moore B."/>
            <person name="Morris P."/>
            <person name="Phuntmart V."/>
            <person name="Puiu D."/>
            <person name="Shetty J."/>
            <person name="Stajich J.E."/>
            <person name="Tripathy S."/>
            <person name="Wawra S."/>
            <person name="van West P."/>
            <person name="Whitty B.R."/>
            <person name="Coutinho P.M."/>
            <person name="Henrissat B."/>
            <person name="Martin F."/>
            <person name="Thomas P.D."/>
            <person name="Tyler B.M."/>
            <person name="De Vries R.P."/>
            <person name="Kamoun S."/>
            <person name="Yandell M."/>
            <person name="Tisserat N."/>
            <person name="Buell C.R."/>
        </authorList>
    </citation>
    <scope>NUCLEOTIDE SEQUENCE</scope>
    <source>
        <strain evidence="10">DAOM:BR144</strain>
    </source>
</reference>
<sequence>MAKVQVVVLQQRPVTPVAAKAARQKRILKSVLTLVIVVVLIALLQKFVKIKTYLDDIKTWIEAHKVPGTIIIPLLIWATLPFCFPCSLFEIAAGSLFGIPIGVVVSVVGKTSGGVTAFLLGRHFLKQHIGAYLQNNFRAFQVVGEVLQSRDWKPLLLVQLSGLPNAVKCYGLAIMNISIWRYLVTAIVGGIPHSLVWTFIGKQTQDILASTASGSGKKLTLPQLLLLIGGIVITLLALVTLSFYTRKQMQKHQQRAKIAAFVASPRLHTAPVAGMNKSNSTSLDSTSETESAHSTE</sequence>
<feature type="transmembrane region" description="Helical" evidence="7">
    <location>
        <begin position="179"/>
        <end position="200"/>
    </location>
</feature>
<dbReference type="VEuPathDB" id="FungiDB:PYU1_G013953"/>
<feature type="compositionally biased region" description="Low complexity" evidence="6">
    <location>
        <begin position="278"/>
        <end position="289"/>
    </location>
</feature>
<evidence type="ECO:0000256" key="4">
    <source>
        <dbReference type="ARBA" id="ARBA00022989"/>
    </source>
</evidence>
<evidence type="ECO:0000259" key="8">
    <source>
        <dbReference type="Pfam" id="PF09335"/>
    </source>
</evidence>
<evidence type="ECO:0000313" key="9">
    <source>
        <dbReference type="EnsemblProtists" id="PYU1_T013982"/>
    </source>
</evidence>
<accession>K3X9T3</accession>
<dbReference type="Proteomes" id="UP000019132">
    <property type="component" value="Unassembled WGS sequence"/>
</dbReference>
<evidence type="ECO:0000256" key="5">
    <source>
        <dbReference type="ARBA" id="ARBA00023136"/>
    </source>
</evidence>
<protein>
    <recommendedName>
        <fullName evidence="8">VTT domain-containing protein</fullName>
    </recommendedName>
</protein>
<dbReference type="AlphaFoldDB" id="K3X9T3"/>
<dbReference type="InterPro" id="IPR015414">
    <property type="entry name" value="TMEM64"/>
</dbReference>
<name>K3X9T3_GLOUD</name>
<keyword evidence="3 7" id="KW-0812">Transmembrane</keyword>
<keyword evidence="4 7" id="KW-1133">Transmembrane helix</keyword>
<dbReference type="GO" id="GO:0005886">
    <property type="term" value="C:plasma membrane"/>
    <property type="evidence" value="ECO:0007669"/>
    <property type="project" value="UniProtKB-SubCell"/>
</dbReference>
<feature type="transmembrane region" description="Helical" evidence="7">
    <location>
        <begin position="220"/>
        <end position="245"/>
    </location>
</feature>
<dbReference type="InParanoid" id="K3X9T3"/>
<reference evidence="9" key="3">
    <citation type="submission" date="2015-02" db="UniProtKB">
        <authorList>
            <consortium name="EnsemblProtists"/>
        </authorList>
    </citation>
    <scope>IDENTIFICATION</scope>
    <source>
        <strain evidence="9">DAOM BR144</strain>
    </source>
</reference>
<evidence type="ECO:0000256" key="2">
    <source>
        <dbReference type="ARBA" id="ARBA00022475"/>
    </source>
</evidence>
<proteinExistence type="predicted"/>